<name>A0ABW8ZDN7_9BURK</name>
<dbReference type="RefSeq" id="WP_408170034.1">
    <property type="nucleotide sequence ID" value="NZ_JAQQFR010000017.1"/>
</dbReference>
<dbReference type="EMBL" id="JAQQFR010000017">
    <property type="protein sequence ID" value="MFL9881012.1"/>
    <property type="molecule type" value="Genomic_DNA"/>
</dbReference>
<dbReference type="Gene3D" id="3.20.80.10">
    <property type="entry name" value="Regulatory factor, effector binding domain"/>
    <property type="match status" value="1"/>
</dbReference>
<dbReference type="InterPro" id="IPR011256">
    <property type="entry name" value="Reg_factor_effector_dom_sf"/>
</dbReference>
<accession>A0ABW8ZDN7</accession>
<gene>
    <name evidence="2" type="ORF">PQR63_21615</name>
</gene>
<keyword evidence="3" id="KW-1185">Reference proteome</keyword>
<comment type="caution">
    <text evidence="2">The sequence shown here is derived from an EMBL/GenBank/DDBJ whole genome shotgun (WGS) entry which is preliminary data.</text>
</comment>
<dbReference type="Proteomes" id="UP001629214">
    <property type="component" value="Unassembled WGS sequence"/>
</dbReference>
<dbReference type="InterPro" id="IPR010499">
    <property type="entry name" value="AraC_E-bd"/>
</dbReference>
<dbReference type="Pfam" id="PF06445">
    <property type="entry name" value="GyrI-like"/>
    <property type="match status" value="1"/>
</dbReference>
<feature type="domain" description="AraC effector-binding" evidence="1">
    <location>
        <begin position="1"/>
        <end position="154"/>
    </location>
</feature>
<dbReference type="PANTHER" id="PTHR40055">
    <property type="entry name" value="TRANSCRIPTIONAL REGULATOR YGIV-RELATED"/>
    <property type="match status" value="1"/>
</dbReference>
<evidence type="ECO:0000313" key="2">
    <source>
        <dbReference type="EMBL" id="MFL9881012.1"/>
    </source>
</evidence>
<evidence type="ECO:0000259" key="1">
    <source>
        <dbReference type="SMART" id="SM00871"/>
    </source>
</evidence>
<protein>
    <submittedName>
        <fullName evidence="2">GyrI-like domain-containing protein</fullName>
    </submittedName>
</protein>
<dbReference type="SUPFAM" id="SSF55136">
    <property type="entry name" value="Probable bacterial effector-binding domain"/>
    <property type="match status" value="1"/>
</dbReference>
<sequence length="154" mass="17096">MNLRIIDLPPAKVAFLRYTGPYGPALGDFWRDTFIPWLQANHLDGPTCYGVGLDDPATTPPEQCRYDACVEVPESFVVNGPAQLTTLPGGRYAVADFRGHARDIGEAWMNMCGKWIPAQQLQFDARPSFERYVPGSRTDPETGLFSCELCVAVR</sequence>
<organism evidence="2 3">
    <name type="scientific">Herbaspirillum rhizosphaerae</name>
    <dbReference type="NCBI Taxonomy" id="346179"/>
    <lineage>
        <taxon>Bacteria</taxon>
        <taxon>Pseudomonadati</taxon>
        <taxon>Pseudomonadota</taxon>
        <taxon>Betaproteobacteria</taxon>
        <taxon>Burkholderiales</taxon>
        <taxon>Oxalobacteraceae</taxon>
        <taxon>Herbaspirillum</taxon>
    </lineage>
</organism>
<dbReference type="PANTHER" id="PTHR40055:SF1">
    <property type="entry name" value="TRANSCRIPTIONAL REGULATOR YGIV-RELATED"/>
    <property type="match status" value="1"/>
</dbReference>
<dbReference type="InterPro" id="IPR050908">
    <property type="entry name" value="SmbC-like"/>
</dbReference>
<reference evidence="2 3" key="1">
    <citation type="journal article" date="2024" name="Chem. Sci.">
        <title>Discovery of megapolipeptins by genome mining of a Burkholderiales bacteria collection.</title>
        <authorList>
            <person name="Paulo B.S."/>
            <person name="Recchia M.J.J."/>
            <person name="Lee S."/>
            <person name="Fergusson C.H."/>
            <person name="Romanowski S.B."/>
            <person name="Hernandez A."/>
            <person name="Krull N."/>
            <person name="Liu D.Y."/>
            <person name="Cavanagh H."/>
            <person name="Bos A."/>
            <person name="Gray C.A."/>
            <person name="Murphy B.T."/>
            <person name="Linington R.G."/>
            <person name="Eustaquio A.S."/>
        </authorList>
    </citation>
    <scope>NUCLEOTIDE SEQUENCE [LARGE SCALE GENOMIC DNA]</scope>
    <source>
        <strain evidence="2 3">RL21-008-BIB-B</strain>
    </source>
</reference>
<evidence type="ECO:0000313" key="3">
    <source>
        <dbReference type="Proteomes" id="UP001629214"/>
    </source>
</evidence>
<proteinExistence type="predicted"/>
<dbReference type="SMART" id="SM00871">
    <property type="entry name" value="AraC_E_bind"/>
    <property type="match status" value="1"/>
</dbReference>
<dbReference type="InterPro" id="IPR029442">
    <property type="entry name" value="GyrI-like"/>
</dbReference>